<dbReference type="RefSeq" id="WP_146976940.1">
    <property type="nucleotide sequence ID" value="NZ_VOSL01000141.1"/>
</dbReference>
<dbReference type="GO" id="GO:0015628">
    <property type="term" value="P:protein secretion by the type II secretion system"/>
    <property type="evidence" value="ECO:0007669"/>
    <property type="project" value="TreeGrafter"/>
</dbReference>
<evidence type="ECO:0000259" key="2">
    <source>
        <dbReference type="SMART" id="SM00278"/>
    </source>
</evidence>
<dbReference type="GO" id="GO:0003677">
    <property type="term" value="F:DNA binding"/>
    <property type="evidence" value="ECO:0007669"/>
    <property type="project" value="InterPro"/>
</dbReference>
<gene>
    <name evidence="3" type="ORF">FRC96_19200</name>
</gene>
<reference evidence="3 4" key="1">
    <citation type="submission" date="2019-08" db="EMBL/GenBank/DDBJ databases">
        <title>Bradymonadales sp. TMQ2.</title>
        <authorList>
            <person name="Liang Q."/>
        </authorList>
    </citation>
    <scope>NUCLEOTIDE SEQUENCE [LARGE SCALE GENOMIC DNA]</scope>
    <source>
        <strain evidence="3 4">TMQ2</strain>
    </source>
</reference>
<feature type="compositionally biased region" description="Acidic residues" evidence="1">
    <location>
        <begin position="199"/>
        <end position="210"/>
    </location>
</feature>
<dbReference type="GO" id="GO:0006281">
    <property type="term" value="P:DNA repair"/>
    <property type="evidence" value="ECO:0007669"/>
    <property type="project" value="InterPro"/>
</dbReference>
<dbReference type="InterPro" id="IPR051675">
    <property type="entry name" value="Endo/Exo/Phosphatase_dom_1"/>
</dbReference>
<feature type="region of interest" description="Disordered" evidence="1">
    <location>
        <begin position="176"/>
        <end position="232"/>
    </location>
</feature>
<accession>A0A5C6X1C2</accession>
<dbReference type="AlphaFoldDB" id="A0A5C6X1C2"/>
<name>A0A5C6X1C2_9DELT</name>
<dbReference type="SUPFAM" id="SSF47781">
    <property type="entry name" value="RuvA domain 2-like"/>
    <property type="match status" value="1"/>
</dbReference>
<evidence type="ECO:0000256" key="1">
    <source>
        <dbReference type="SAM" id="MobiDB-lite"/>
    </source>
</evidence>
<dbReference type="InterPro" id="IPR003583">
    <property type="entry name" value="Hlx-hairpin-Hlx_DNA-bd_motif"/>
</dbReference>
<evidence type="ECO:0000313" key="3">
    <source>
        <dbReference type="EMBL" id="TXD32031.1"/>
    </source>
</evidence>
<feature type="compositionally biased region" description="Low complexity" evidence="1">
    <location>
        <begin position="219"/>
        <end position="232"/>
    </location>
</feature>
<proteinExistence type="predicted"/>
<dbReference type="SMART" id="SM00278">
    <property type="entry name" value="HhH1"/>
    <property type="match status" value="2"/>
</dbReference>
<organism evidence="3 4">
    <name type="scientific">Lujinxingia vulgaris</name>
    <dbReference type="NCBI Taxonomy" id="2600176"/>
    <lineage>
        <taxon>Bacteria</taxon>
        <taxon>Deltaproteobacteria</taxon>
        <taxon>Bradymonadales</taxon>
        <taxon>Lujinxingiaceae</taxon>
        <taxon>Lujinxingia</taxon>
    </lineage>
</organism>
<dbReference type="InterPro" id="IPR010994">
    <property type="entry name" value="RuvA_2-like"/>
</dbReference>
<dbReference type="EMBL" id="VOSL01000141">
    <property type="protein sequence ID" value="TXD32031.1"/>
    <property type="molecule type" value="Genomic_DNA"/>
</dbReference>
<dbReference type="Pfam" id="PF12836">
    <property type="entry name" value="HHH_3"/>
    <property type="match status" value="1"/>
</dbReference>
<protein>
    <submittedName>
        <fullName evidence="3">Helix-hairpin-helix domain-containing protein</fullName>
    </submittedName>
</protein>
<sequence>MPELLTSLRVLNLARFAVTRQRFGSRRLHHPTRLGLCLLLFFSACDSASASESARVYRPLQASCLTPPQASGEGLQPAVFFDEEDLSDEAPNATESDAFDAPDPLDRMLAADEGDATSELLLETSTELEDPLFASVDHDLLSHGDTALVSEKTPSRTASADRLDELQALEGAELDTLPHAEPDGPQEPHPPHPHNAMATDEDRDEGDDAPDSARDERSAQPPQTEPAEAEPAIAKINLNTATEAELTSIRGIGPALAGRILEYRSRRPFTRLSHLKRVKGIGPATFQRLAPYLTVEDAPPPRESAAQN</sequence>
<dbReference type="PANTHER" id="PTHR21180">
    <property type="entry name" value="ENDONUCLEASE/EXONUCLEASE/PHOSPHATASE FAMILY DOMAIN-CONTAINING PROTEIN 1"/>
    <property type="match status" value="1"/>
</dbReference>
<dbReference type="OrthoDB" id="5296317at2"/>
<evidence type="ECO:0000313" key="4">
    <source>
        <dbReference type="Proteomes" id="UP000321046"/>
    </source>
</evidence>
<feature type="domain" description="Helix-hairpin-helix DNA-binding motif class 1" evidence="2">
    <location>
        <begin position="273"/>
        <end position="292"/>
    </location>
</feature>
<dbReference type="Proteomes" id="UP000321046">
    <property type="component" value="Unassembled WGS sequence"/>
</dbReference>
<feature type="domain" description="Helix-hairpin-helix DNA-binding motif class 1" evidence="2">
    <location>
        <begin position="244"/>
        <end position="263"/>
    </location>
</feature>
<dbReference type="GO" id="GO:0015627">
    <property type="term" value="C:type II protein secretion system complex"/>
    <property type="evidence" value="ECO:0007669"/>
    <property type="project" value="TreeGrafter"/>
</dbReference>
<dbReference type="Gene3D" id="1.10.150.320">
    <property type="entry name" value="Photosystem II 12 kDa extrinsic protein"/>
    <property type="match status" value="1"/>
</dbReference>
<comment type="caution">
    <text evidence="3">The sequence shown here is derived from an EMBL/GenBank/DDBJ whole genome shotgun (WGS) entry which is preliminary data.</text>
</comment>
<dbReference type="PANTHER" id="PTHR21180:SF32">
    <property type="entry name" value="ENDONUCLEASE_EXONUCLEASE_PHOSPHATASE FAMILY DOMAIN-CONTAINING PROTEIN 1"/>
    <property type="match status" value="1"/>
</dbReference>